<organism evidence="2 3">
    <name type="scientific">Sporolactobacillus spathodeae</name>
    <dbReference type="NCBI Taxonomy" id="1465502"/>
    <lineage>
        <taxon>Bacteria</taxon>
        <taxon>Bacillati</taxon>
        <taxon>Bacillota</taxon>
        <taxon>Bacilli</taxon>
        <taxon>Bacillales</taxon>
        <taxon>Sporolactobacillaceae</taxon>
        <taxon>Sporolactobacillus</taxon>
    </lineage>
</organism>
<sequence length="238" mass="26868">MKKTELYVVRHGKTIFNLLDRVQGWSDTPLTEVGRENIRCLGKGLEDVPFVEAYSSDSGRAIETTRIILEEQETTSSNIKHSIDSRLREWCFGSFEGAFNDELRKVLPTVTDDESGNKILDPTLTFEKMAELLQRADKVAITEPYEKIKRRVLSVFAEIAKRTELHGGGNVLIVSHGLTIIFLLTLIDPSVNINVDIPNGSVTHITYENAKFEVTMIGDTSFIKKPETKPFAKRIDRI</sequence>
<dbReference type="InterPro" id="IPR013078">
    <property type="entry name" value="His_Pase_superF_clade-1"/>
</dbReference>
<evidence type="ECO:0000313" key="2">
    <source>
        <dbReference type="EMBL" id="MBM7659048.1"/>
    </source>
</evidence>
<comment type="caution">
    <text evidence="2">The sequence shown here is derived from an EMBL/GenBank/DDBJ whole genome shotgun (WGS) entry which is preliminary data.</text>
</comment>
<proteinExistence type="predicted"/>
<evidence type="ECO:0000313" key="3">
    <source>
        <dbReference type="Proteomes" id="UP000823201"/>
    </source>
</evidence>
<protein>
    <submittedName>
        <fullName evidence="2">Phosphoglycerate mutase</fullName>
        <ecNumber evidence="2">5.4.2.12</ecNumber>
    </submittedName>
</protein>
<dbReference type="Proteomes" id="UP000823201">
    <property type="component" value="Unassembled WGS sequence"/>
</dbReference>
<reference evidence="2 3" key="1">
    <citation type="submission" date="2021-01" db="EMBL/GenBank/DDBJ databases">
        <title>Genomic Encyclopedia of Type Strains, Phase IV (KMG-IV): sequencing the most valuable type-strain genomes for metagenomic binning, comparative biology and taxonomic classification.</title>
        <authorList>
            <person name="Goeker M."/>
        </authorList>
    </citation>
    <scope>NUCLEOTIDE SEQUENCE [LARGE SCALE GENOMIC DNA]</scope>
    <source>
        <strain evidence="2 3">DSM 100968</strain>
    </source>
</reference>
<dbReference type="CDD" id="cd07067">
    <property type="entry name" value="HP_PGM_like"/>
    <property type="match status" value="1"/>
</dbReference>
<accession>A0ABS2QB70</accession>
<name>A0ABS2QB70_9BACL</name>
<dbReference type="SUPFAM" id="SSF53254">
    <property type="entry name" value="Phosphoglycerate mutase-like"/>
    <property type="match status" value="1"/>
</dbReference>
<keyword evidence="3" id="KW-1185">Reference proteome</keyword>
<evidence type="ECO:0000256" key="1">
    <source>
        <dbReference type="ARBA" id="ARBA00022801"/>
    </source>
</evidence>
<gene>
    <name evidence="2" type="ORF">JOC27_002524</name>
</gene>
<dbReference type="Pfam" id="PF00300">
    <property type="entry name" value="His_Phos_1"/>
    <property type="match status" value="1"/>
</dbReference>
<dbReference type="EMBL" id="JAFBEV010000033">
    <property type="protein sequence ID" value="MBM7659048.1"/>
    <property type="molecule type" value="Genomic_DNA"/>
</dbReference>
<dbReference type="SMART" id="SM00855">
    <property type="entry name" value="PGAM"/>
    <property type="match status" value="1"/>
</dbReference>
<dbReference type="Gene3D" id="3.40.50.1240">
    <property type="entry name" value="Phosphoglycerate mutase-like"/>
    <property type="match status" value="1"/>
</dbReference>
<dbReference type="InterPro" id="IPR051695">
    <property type="entry name" value="Phosphoglycerate_Mutase"/>
</dbReference>
<dbReference type="GO" id="GO:0004619">
    <property type="term" value="F:phosphoglycerate mutase activity"/>
    <property type="evidence" value="ECO:0007669"/>
    <property type="project" value="UniProtKB-EC"/>
</dbReference>
<dbReference type="PANTHER" id="PTHR46517:SF1">
    <property type="entry name" value="FRUCTOSE-2,6-BISPHOSPHATASE TIGAR"/>
    <property type="match status" value="1"/>
</dbReference>
<dbReference type="PANTHER" id="PTHR46517">
    <property type="entry name" value="FRUCTOSE-2,6-BISPHOSPHATASE TIGAR"/>
    <property type="match status" value="1"/>
</dbReference>
<dbReference type="RefSeq" id="WP_205007594.1">
    <property type="nucleotide sequence ID" value="NZ_JAFBEV010000033.1"/>
</dbReference>
<keyword evidence="1" id="KW-0378">Hydrolase</keyword>
<dbReference type="EC" id="5.4.2.12" evidence="2"/>
<keyword evidence="2" id="KW-0413">Isomerase</keyword>
<dbReference type="InterPro" id="IPR029033">
    <property type="entry name" value="His_PPase_superfam"/>
</dbReference>